<evidence type="ECO:0008006" key="4">
    <source>
        <dbReference type="Google" id="ProtNLM"/>
    </source>
</evidence>
<dbReference type="EMBL" id="JBHSDS010000003">
    <property type="protein sequence ID" value="MFC4357525.1"/>
    <property type="molecule type" value="Genomic_DNA"/>
</dbReference>
<evidence type="ECO:0000256" key="1">
    <source>
        <dbReference type="SAM" id="Phobius"/>
    </source>
</evidence>
<keyword evidence="1" id="KW-0812">Transmembrane</keyword>
<keyword evidence="1" id="KW-1133">Transmembrane helix</keyword>
<proteinExistence type="predicted"/>
<feature type="transmembrane region" description="Helical" evidence="1">
    <location>
        <begin position="9"/>
        <end position="28"/>
    </location>
</feature>
<organism evidence="2 3">
    <name type="scientific">Halobium salinum</name>
    <dbReference type="NCBI Taxonomy" id="1364940"/>
    <lineage>
        <taxon>Archaea</taxon>
        <taxon>Methanobacteriati</taxon>
        <taxon>Methanobacteriota</taxon>
        <taxon>Stenosarchaea group</taxon>
        <taxon>Halobacteria</taxon>
        <taxon>Halobacteriales</taxon>
        <taxon>Haloferacaceae</taxon>
        <taxon>Halobium</taxon>
    </lineage>
</organism>
<evidence type="ECO:0000313" key="2">
    <source>
        <dbReference type="EMBL" id="MFC4357525.1"/>
    </source>
</evidence>
<keyword evidence="1" id="KW-0472">Membrane</keyword>
<dbReference type="AlphaFoldDB" id="A0ABD5P9I3"/>
<feature type="transmembrane region" description="Helical" evidence="1">
    <location>
        <begin position="119"/>
        <end position="138"/>
    </location>
</feature>
<feature type="transmembrane region" description="Helical" evidence="1">
    <location>
        <begin position="40"/>
        <end position="57"/>
    </location>
</feature>
<evidence type="ECO:0000313" key="3">
    <source>
        <dbReference type="Proteomes" id="UP001595921"/>
    </source>
</evidence>
<feature type="transmembrane region" description="Helical" evidence="1">
    <location>
        <begin position="89"/>
        <end position="107"/>
    </location>
</feature>
<comment type="caution">
    <text evidence="2">The sequence shown here is derived from an EMBL/GenBank/DDBJ whole genome shotgun (WGS) entry which is preliminary data.</text>
</comment>
<accession>A0ABD5P9I3</accession>
<name>A0ABD5P9I3_9EURY</name>
<reference evidence="2 3" key="1">
    <citation type="journal article" date="2019" name="Int. J. Syst. Evol. Microbiol.">
        <title>The Global Catalogue of Microorganisms (GCM) 10K type strain sequencing project: providing services to taxonomists for standard genome sequencing and annotation.</title>
        <authorList>
            <consortium name="The Broad Institute Genomics Platform"/>
            <consortium name="The Broad Institute Genome Sequencing Center for Infectious Disease"/>
            <person name="Wu L."/>
            <person name="Ma J."/>
        </authorList>
    </citation>
    <scope>NUCLEOTIDE SEQUENCE [LARGE SCALE GENOMIC DNA]</scope>
    <source>
        <strain evidence="2 3">CGMCC 1.12553</strain>
    </source>
</reference>
<dbReference type="Proteomes" id="UP001595921">
    <property type="component" value="Unassembled WGS sequence"/>
</dbReference>
<gene>
    <name evidence="2" type="ORF">ACFO0N_06115</name>
</gene>
<sequence length="269" mass="28241">MRNQPPQKTALQVVGVLAGTASVLYFVYTDGVSLSPVTRSLVGLFVAVGLAAASLVTDDAWDTVSLYLLSGVAFLGASIHLLQTYRVDGVGTLVVLLALTVVALGVSRNWGRLTAPSTGAVRVAVAVAVVLSLALVGVDLGTGGVTHSIELTDRVTVSDGYDREVRLGTVTYRNPSPVPKEGEYPRYEACLVGVSLPDRYQGRAETGVSVDFHSHRLVSGGGSVTLNATTYLPREVANTTTTFTVVGTDACPDSAATPTVAVYERPRRY</sequence>
<feature type="transmembrane region" description="Helical" evidence="1">
    <location>
        <begin position="64"/>
        <end position="83"/>
    </location>
</feature>
<dbReference type="RefSeq" id="WP_267622172.1">
    <property type="nucleotide sequence ID" value="NZ_JAODIW010000006.1"/>
</dbReference>
<keyword evidence="3" id="KW-1185">Reference proteome</keyword>
<protein>
    <recommendedName>
        <fullName evidence="4">DUF1109 domain-containing protein</fullName>
    </recommendedName>
</protein>